<reference evidence="9 10" key="1">
    <citation type="journal article" date="2011" name="Proc. Natl. Acad. Sci. U.S.A.">
        <title>Niche of harmful alga Aureococcus anophagefferens revealed through ecogenomics.</title>
        <authorList>
            <person name="Gobler C.J."/>
            <person name="Berry D.L."/>
            <person name="Dyhrman S.T."/>
            <person name="Wilhelm S.W."/>
            <person name="Salamov A."/>
            <person name="Lobanov A.V."/>
            <person name="Zhang Y."/>
            <person name="Collier J.L."/>
            <person name="Wurch L.L."/>
            <person name="Kustka A.B."/>
            <person name="Dill B.D."/>
            <person name="Shah M."/>
            <person name="VerBerkmoes N.C."/>
            <person name="Kuo A."/>
            <person name="Terry A."/>
            <person name="Pangilinan J."/>
            <person name="Lindquist E.A."/>
            <person name="Lucas S."/>
            <person name="Paulsen I.T."/>
            <person name="Hattenrath-Lehmann T.K."/>
            <person name="Talmage S.C."/>
            <person name="Walker E.A."/>
            <person name="Koch F."/>
            <person name="Burson A.M."/>
            <person name="Marcoval M.A."/>
            <person name="Tang Y.Z."/>
            <person name="Lecleir G.R."/>
            <person name="Coyne K.J."/>
            <person name="Berg G.M."/>
            <person name="Bertrand E.M."/>
            <person name="Saito M.A."/>
            <person name="Gladyshev V.N."/>
            <person name="Grigoriev I.V."/>
        </authorList>
    </citation>
    <scope>NUCLEOTIDE SEQUENCE [LARGE SCALE GENOMIC DNA]</scope>
    <source>
        <strain evidence="10">CCMP 1984</strain>
    </source>
</reference>
<keyword evidence="10" id="KW-1185">Reference proteome</keyword>
<dbReference type="PANTHER" id="PTHR11584:SF369">
    <property type="entry name" value="MITOGEN-ACTIVATED PROTEIN KINASE KINASE KINASE 19-RELATED"/>
    <property type="match status" value="1"/>
</dbReference>
<dbReference type="Proteomes" id="UP000002729">
    <property type="component" value="Unassembled WGS sequence"/>
</dbReference>
<keyword evidence="5 6" id="KW-0067">ATP-binding</keyword>
<dbReference type="EMBL" id="GL833140">
    <property type="protein sequence ID" value="EGB05564.1"/>
    <property type="molecule type" value="Genomic_DNA"/>
</dbReference>
<keyword evidence="3 6" id="KW-0547">Nucleotide-binding</keyword>
<name>F0YGX3_AURAN</name>
<dbReference type="PANTHER" id="PTHR11584">
    <property type="entry name" value="SERINE/THREONINE PROTEIN KINASE"/>
    <property type="match status" value="1"/>
</dbReference>
<dbReference type="Gene3D" id="1.10.510.10">
    <property type="entry name" value="Transferase(Phosphotransferase) domain 1"/>
    <property type="match status" value="1"/>
</dbReference>
<evidence type="ECO:0000256" key="1">
    <source>
        <dbReference type="ARBA" id="ARBA00022527"/>
    </source>
</evidence>
<sequence length="269" mass="29698">MHWRRGEQLGEGTFGKVYLALNERNGELFACKRIGLAPDAGAAELHELESEIRLLKTIDHKHVVRYLGTELRRSEGLMYLFLEYVPGGSIASMLAQFGVFSEVLIRIYVTQILRGVRYLHDRKIVHRDIKGGNVLVNDSGVAKLADFGCSKQLQGMRTGTLEQSLQAIQGSVPWMAPEVIKQSGHGRGADVWSVGATVIEMATAKHPWPKFSNNLTALFQIATSTEPPPCPDSLSPAAKAFIDRCLQIDPKDRATAKELLADDFVMNSP</sequence>
<dbReference type="InterPro" id="IPR011009">
    <property type="entry name" value="Kinase-like_dom_sf"/>
</dbReference>
<feature type="domain" description="Protein kinase" evidence="8">
    <location>
        <begin position="3"/>
        <end position="265"/>
    </location>
</feature>
<dbReference type="InterPro" id="IPR017441">
    <property type="entry name" value="Protein_kinase_ATP_BS"/>
</dbReference>
<accession>F0YGX3</accession>
<organism evidence="10">
    <name type="scientific">Aureococcus anophagefferens</name>
    <name type="common">Harmful bloom alga</name>
    <dbReference type="NCBI Taxonomy" id="44056"/>
    <lineage>
        <taxon>Eukaryota</taxon>
        <taxon>Sar</taxon>
        <taxon>Stramenopiles</taxon>
        <taxon>Ochrophyta</taxon>
        <taxon>Pelagophyceae</taxon>
        <taxon>Pelagomonadales</taxon>
        <taxon>Pelagomonadaceae</taxon>
        <taxon>Aureococcus</taxon>
    </lineage>
</organism>
<dbReference type="PROSITE" id="PS50011">
    <property type="entry name" value="PROTEIN_KINASE_DOM"/>
    <property type="match status" value="1"/>
</dbReference>
<dbReference type="SUPFAM" id="SSF56112">
    <property type="entry name" value="Protein kinase-like (PK-like)"/>
    <property type="match status" value="1"/>
</dbReference>
<dbReference type="SMART" id="SM00220">
    <property type="entry name" value="S_TKc"/>
    <property type="match status" value="1"/>
</dbReference>
<dbReference type="RefSeq" id="XP_009039695.1">
    <property type="nucleotide sequence ID" value="XM_009041447.1"/>
</dbReference>
<keyword evidence="4" id="KW-0418">Kinase</keyword>
<keyword evidence="1 7" id="KW-0723">Serine/threonine-protein kinase</keyword>
<evidence type="ECO:0000256" key="6">
    <source>
        <dbReference type="PROSITE-ProRule" id="PRU10141"/>
    </source>
</evidence>
<proteinExistence type="inferred from homology"/>
<dbReference type="GeneID" id="20222772"/>
<dbReference type="InParanoid" id="F0YGX3"/>
<gene>
    <name evidence="9" type="ORF">AURANDRAFT_59332</name>
</gene>
<evidence type="ECO:0000256" key="4">
    <source>
        <dbReference type="ARBA" id="ARBA00022777"/>
    </source>
</evidence>
<dbReference type="CDD" id="cd06606">
    <property type="entry name" value="STKc_MAPKKK"/>
    <property type="match status" value="1"/>
</dbReference>
<dbReference type="AlphaFoldDB" id="F0YGX3"/>
<keyword evidence="2" id="KW-0808">Transferase</keyword>
<evidence type="ECO:0000313" key="10">
    <source>
        <dbReference type="Proteomes" id="UP000002729"/>
    </source>
</evidence>
<evidence type="ECO:0000256" key="7">
    <source>
        <dbReference type="RuleBase" id="RU000304"/>
    </source>
</evidence>
<dbReference type="GO" id="GO:0004674">
    <property type="term" value="F:protein serine/threonine kinase activity"/>
    <property type="evidence" value="ECO:0007669"/>
    <property type="project" value="UniProtKB-KW"/>
</dbReference>
<evidence type="ECO:0000259" key="8">
    <source>
        <dbReference type="PROSITE" id="PS50011"/>
    </source>
</evidence>
<protein>
    <recommendedName>
        <fullName evidence="8">Protein kinase domain-containing protein</fullName>
    </recommendedName>
</protein>
<dbReference type="KEGG" id="aaf:AURANDRAFT_59332"/>
<dbReference type="PROSITE" id="PS00107">
    <property type="entry name" value="PROTEIN_KINASE_ATP"/>
    <property type="match status" value="1"/>
</dbReference>
<dbReference type="PIRSF" id="PIRSF000654">
    <property type="entry name" value="Integrin-linked_kinase"/>
    <property type="match status" value="1"/>
</dbReference>
<dbReference type="InterPro" id="IPR008271">
    <property type="entry name" value="Ser/Thr_kinase_AS"/>
</dbReference>
<dbReference type="eggNOG" id="KOG0198">
    <property type="taxonomic scope" value="Eukaryota"/>
</dbReference>
<evidence type="ECO:0000256" key="2">
    <source>
        <dbReference type="ARBA" id="ARBA00022679"/>
    </source>
</evidence>
<evidence type="ECO:0000256" key="5">
    <source>
        <dbReference type="ARBA" id="ARBA00022840"/>
    </source>
</evidence>
<evidence type="ECO:0000256" key="3">
    <source>
        <dbReference type="ARBA" id="ARBA00022741"/>
    </source>
</evidence>
<comment type="similarity">
    <text evidence="7">Belongs to the protein kinase superfamily.</text>
</comment>
<dbReference type="GO" id="GO:0005524">
    <property type="term" value="F:ATP binding"/>
    <property type="evidence" value="ECO:0007669"/>
    <property type="project" value="UniProtKB-UniRule"/>
</dbReference>
<dbReference type="Pfam" id="PF00069">
    <property type="entry name" value="Pkinase"/>
    <property type="match status" value="1"/>
</dbReference>
<dbReference type="OMA" id="PLIKVYM"/>
<dbReference type="InterPro" id="IPR000719">
    <property type="entry name" value="Prot_kinase_dom"/>
</dbReference>
<evidence type="ECO:0000313" key="9">
    <source>
        <dbReference type="EMBL" id="EGB05564.1"/>
    </source>
</evidence>
<dbReference type="OrthoDB" id="266718at2759"/>
<feature type="binding site" evidence="6">
    <location>
        <position position="32"/>
    </location>
    <ligand>
        <name>ATP</name>
        <dbReference type="ChEBI" id="CHEBI:30616"/>
    </ligand>
</feature>
<dbReference type="PROSITE" id="PS00108">
    <property type="entry name" value="PROTEIN_KINASE_ST"/>
    <property type="match status" value="1"/>
</dbReference>